<reference evidence="2" key="1">
    <citation type="journal article" date="2014" name="Front. Microbiol.">
        <title>High frequency of phylogenetically diverse reductive dehalogenase-homologous genes in deep subseafloor sedimentary metagenomes.</title>
        <authorList>
            <person name="Kawai M."/>
            <person name="Futagami T."/>
            <person name="Toyoda A."/>
            <person name="Takaki Y."/>
            <person name="Nishi S."/>
            <person name="Hori S."/>
            <person name="Arai W."/>
            <person name="Tsubouchi T."/>
            <person name="Morono Y."/>
            <person name="Uchiyama I."/>
            <person name="Ito T."/>
            <person name="Fujiyama A."/>
            <person name="Inagaki F."/>
            <person name="Takami H."/>
        </authorList>
    </citation>
    <scope>NUCLEOTIDE SEQUENCE</scope>
    <source>
        <strain evidence="2">Expedition CK06-06</strain>
    </source>
</reference>
<keyword evidence="1" id="KW-0812">Transmembrane</keyword>
<dbReference type="InterPro" id="IPR011138">
    <property type="entry name" value="Cytochrome_b-558"/>
</dbReference>
<feature type="transmembrane region" description="Helical" evidence="1">
    <location>
        <begin position="149"/>
        <end position="173"/>
    </location>
</feature>
<evidence type="ECO:0008006" key="3">
    <source>
        <dbReference type="Google" id="ProtNLM"/>
    </source>
</evidence>
<feature type="transmembrane region" description="Helical" evidence="1">
    <location>
        <begin position="59"/>
        <end position="83"/>
    </location>
</feature>
<dbReference type="NCBIfam" id="TIGR02046">
    <property type="entry name" value="sdhC_b558_fam"/>
    <property type="match status" value="1"/>
</dbReference>
<sequence length="213" mass="23403">MNWLTNTLGASVGKKLMMAVTGLGFCCFLTIHLAGNLTIYGGKDFFNSYVDHLHSLGPLVTLAELGLLFFAVIHVLTGSLLFYQNLKARPIRYSVNKRAGGRTLGSATMPYTGFILLLFVILHLINFHFVDKTNTTTFQLLSSSFAKPAYIFIYTFAVIIAAIHVSHGLWSAFQTLGADHPKYTPFLRGLSIVFSVAIGIGFGFIPVYISLLI</sequence>
<protein>
    <recommendedName>
        <fullName evidence="3">Succinate dehydrogenase</fullName>
    </recommendedName>
</protein>
<evidence type="ECO:0000313" key="2">
    <source>
        <dbReference type="EMBL" id="GAF68743.1"/>
    </source>
</evidence>
<gene>
    <name evidence="2" type="ORF">S01H1_04786</name>
</gene>
<feature type="transmembrane region" description="Helical" evidence="1">
    <location>
        <begin position="16"/>
        <end position="39"/>
    </location>
</feature>
<proteinExistence type="predicted"/>
<dbReference type="CDD" id="cd03498">
    <property type="entry name" value="SQR_TypeB_2_TM"/>
    <property type="match status" value="1"/>
</dbReference>
<evidence type="ECO:0000256" key="1">
    <source>
        <dbReference type="SAM" id="Phobius"/>
    </source>
</evidence>
<comment type="caution">
    <text evidence="2">The sequence shown here is derived from an EMBL/GenBank/DDBJ whole genome shotgun (WGS) entry which is preliminary data.</text>
</comment>
<dbReference type="AlphaFoldDB" id="X0RIY8"/>
<keyword evidence="1" id="KW-0472">Membrane</keyword>
<name>X0RIY8_9ZZZZ</name>
<keyword evidence="1" id="KW-1133">Transmembrane helix</keyword>
<accession>X0RIY8</accession>
<feature type="transmembrane region" description="Helical" evidence="1">
    <location>
        <begin position="104"/>
        <end position="129"/>
    </location>
</feature>
<organism evidence="2">
    <name type="scientific">marine sediment metagenome</name>
    <dbReference type="NCBI Taxonomy" id="412755"/>
    <lineage>
        <taxon>unclassified sequences</taxon>
        <taxon>metagenomes</taxon>
        <taxon>ecological metagenomes</taxon>
    </lineage>
</organism>
<dbReference type="Gene3D" id="1.20.1300.10">
    <property type="entry name" value="Fumarate reductase/succinate dehydrogenase, transmembrane subunit"/>
    <property type="match status" value="1"/>
</dbReference>
<dbReference type="EMBL" id="BARS01002510">
    <property type="protein sequence ID" value="GAF68743.1"/>
    <property type="molecule type" value="Genomic_DNA"/>
</dbReference>
<dbReference type="InterPro" id="IPR034804">
    <property type="entry name" value="SQR/QFR_C/D"/>
</dbReference>
<feature type="transmembrane region" description="Helical" evidence="1">
    <location>
        <begin position="185"/>
        <end position="209"/>
    </location>
</feature>
<dbReference type="GO" id="GO:0016020">
    <property type="term" value="C:membrane"/>
    <property type="evidence" value="ECO:0007669"/>
    <property type="project" value="InterPro"/>
</dbReference>
<dbReference type="SUPFAM" id="SSF81343">
    <property type="entry name" value="Fumarate reductase respiratory complex transmembrane subunits"/>
    <property type="match status" value="1"/>
</dbReference>